<reference evidence="1 2" key="1">
    <citation type="submission" date="2021-06" db="EMBL/GenBank/DDBJ databases">
        <title>Caerostris darwini draft genome.</title>
        <authorList>
            <person name="Kono N."/>
            <person name="Arakawa K."/>
        </authorList>
    </citation>
    <scope>NUCLEOTIDE SEQUENCE [LARGE SCALE GENOMIC DNA]</scope>
</reference>
<protein>
    <submittedName>
        <fullName evidence="1">Uncharacterized protein</fullName>
    </submittedName>
</protein>
<accession>A0AAV4RS51</accession>
<dbReference type="Proteomes" id="UP001054837">
    <property type="component" value="Unassembled WGS sequence"/>
</dbReference>
<name>A0AAV4RS51_9ARAC</name>
<gene>
    <name evidence="1" type="ORF">CDAR_518261</name>
</gene>
<evidence type="ECO:0000313" key="2">
    <source>
        <dbReference type="Proteomes" id="UP001054837"/>
    </source>
</evidence>
<dbReference type="EMBL" id="BPLQ01006477">
    <property type="protein sequence ID" value="GIY22758.1"/>
    <property type="molecule type" value="Genomic_DNA"/>
</dbReference>
<sequence length="81" mass="9094">MSSIDSTNPPVDSCSYSKYPVPPNPAFYGAPERMALLRKLSSITNISRLLLFFGTCDSSWSLSTYRNWVLKLSTDGQRNEN</sequence>
<dbReference type="AlphaFoldDB" id="A0AAV4RS51"/>
<evidence type="ECO:0000313" key="1">
    <source>
        <dbReference type="EMBL" id="GIY22758.1"/>
    </source>
</evidence>
<comment type="caution">
    <text evidence="1">The sequence shown here is derived from an EMBL/GenBank/DDBJ whole genome shotgun (WGS) entry which is preliminary data.</text>
</comment>
<proteinExistence type="predicted"/>
<keyword evidence="2" id="KW-1185">Reference proteome</keyword>
<organism evidence="1 2">
    <name type="scientific">Caerostris darwini</name>
    <dbReference type="NCBI Taxonomy" id="1538125"/>
    <lineage>
        <taxon>Eukaryota</taxon>
        <taxon>Metazoa</taxon>
        <taxon>Ecdysozoa</taxon>
        <taxon>Arthropoda</taxon>
        <taxon>Chelicerata</taxon>
        <taxon>Arachnida</taxon>
        <taxon>Araneae</taxon>
        <taxon>Araneomorphae</taxon>
        <taxon>Entelegynae</taxon>
        <taxon>Araneoidea</taxon>
        <taxon>Araneidae</taxon>
        <taxon>Caerostris</taxon>
    </lineage>
</organism>